<evidence type="ECO:0000256" key="1">
    <source>
        <dbReference type="ARBA" id="ARBA00008007"/>
    </source>
</evidence>
<dbReference type="Gene3D" id="3.40.50.2020">
    <property type="match status" value="1"/>
</dbReference>
<dbReference type="RefSeq" id="WP_386105277.1">
    <property type="nucleotide sequence ID" value="NZ_JBHTJR010000020.1"/>
</dbReference>
<comment type="caution">
    <text evidence="3">The sequence shown here is derived from an EMBL/GenBank/DDBJ whole genome shotgun (WGS) entry which is preliminary data.</text>
</comment>
<reference evidence="4" key="1">
    <citation type="journal article" date="2019" name="Int. J. Syst. Evol. Microbiol.">
        <title>The Global Catalogue of Microorganisms (GCM) 10K type strain sequencing project: providing services to taxonomists for standard genome sequencing and annotation.</title>
        <authorList>
            <consortium name="The Broad Institute Genomics Platform"/>
            <consortium name="The Broad Institute Genome Sequencing Center for Infectious Disease"/>
            <person name="Wu L."/>
            <person name="Ma J."/>
        </authorList>
    </citation>
    <scope>NUCLEOTIDE SEQUENCE [LARGE SCALE GENOMIC DNA]</scope>
    <source>
        <strain evidence="4">CCUG 60527</strain>
    </source>
</reference>
<evidence type="ECO:0000313" key="4">
    <source>
        <dbReference type="Proteomes" id="UP001597062"/>
    </source>
</evidence>
<name>A0ABW3JP32_9FLAO</name>
<sequence length="230" mass="26304">MQFLKDITRLFYPELCVNCNNNLYDNELILCTSCNFNLPLLIINDYSNNFVTQCFYGKIPVKLGASLLAFKKENSTQQIIHDLKYKNNQEVGNFLGYLLGKQLKESTKFSNIDYIIPVPLHVKKLQQRGYNQVTTFANTIANELNTKVNTQVLKRVNKNTSQTFKNRFERFSDTNTTFEITDTNTLINKHVLLVDDVITTGATLEACCNELLKTKNITISIATMAFTEKS</sequence>
<dbReference type="PANTHER" id="PTHR47505">
    <property type="entry name" value="DNA UTILIZATION PROTEIN YHGH"/>
    <property type="match status" value="1"/>
</dbReference>
<dbReference type="Pfam" id="PF00156">
    <property type="entry name" value="Pribosyltran"/>
    <property type="match status" value="1"/>
</dbReference>
<dbReference type="Proteomes" id="UP001597062">
    <property type="component" value="Unassembled WGS sequence"/>
</dbReference>
<accession>A0ABW3JP32</accession>
<dbReference type="CDD" id="cd06223">
    <property type="entry name" value="PRTases_typeI"/>
    <property type="match status" value="1"/>
</dbReference>
<dbReference type="InterPro" id="IPR000836">
    <property type="entry name" value="PRTase_dom"/>
</dbReference>
<feature type="domain" description="Phosphoribosyltransferase" evidence="2">
    <location>
        <begin position="135"/>
        <end position="224"/>
    </location>
</feature>
<dbReference type="PANTHER" id="PTHR47505:SF1">
    <property type="entry name" value="DNA UTILIZATION PROTEIN YHGH"/>
    <property type="match status" value="1"/>
</dbReference>
<dbReference type="SUPFAM" id="SSF53271">
    <property type="entry name" value="PRTase-like"/>
    <property type="match status" value="1"/>
</dbReference>
<evidence type="ECO:0000259" key="2">
    <source>
        <dbReference type="Pfam" id="PF00156"/>
    </source>
</evidence>
<dbReference type="InterPro" id="IPR029057">
    <property type="entry name" value="PRTase-like"/>
</dbReference>
<gene>
    <name evidence="3" type="ORF">ACFQ1U_03280</name>
</gene>
<dbReference type="EMBL" id="JBHTJR010000020">
    <property type="protein sequence ID" value="MFD0992217.1"/>
    <property type="molecule type" value="Genomic_DNA"/>
</dbReference>
<comment type="similarity">
    <text evidence="1">Belongs to the ComF/GntX family.</text>
</comment>
<dbReference type="InterPro" id="IPR051910">
    <property type="entry name" value="ComF/GntX_DNA_util-trans"/>
</dbReference>
<proteinExistence type="inferred from homology"/>
<keyword evidence="4" id="KW-1185">Reference proteome</keyword>
<organism evidence="3 4">
    <name type="scientific">Tenacibaculum geojense</name>
    <dbReference type="NCBI Taxonomy" id="915352"/>
    <lineage>
        <taxon>Bacteria</taxon>
        <taxon>Pseudomonadati</taxon>
        <taxon>Bacteroidota</taxon>
        <taxon>Flavobacteriia</taxon>
        <taxon>Flavobacteriales</taxon>
        <taxon>Flavobacteriaceae</taxon>
        <taxon>Tenacibaculum</taxon>
    </lineage>
</organism>
<evidence type="ECO:0000313" key="3">
    <source>
        <dbReference type="EMBL" id="MFD0992217.1"/>
    </source>
</evidence>
<protein>
    <submittedName>
        <fullName evidence="3">ComF family protein</fullName>
    </submittedName>
</protein>